<keyword evidence="4" id="KW-1185">Reference proteome</keyword>
<dbReference type="EMBL" id="AYKW01000067">
    <property type="protein sequence ID" value="PIL23923.1"/>
    <property type="molecule type" value="Genomic_DNA"/>
</dbReference>
<evidence type="ECO:0000256" key="1">
    <source>
        <dbReference type="ARBA" id="ARBA00023002"/>
    </source>
</evidence>
<proteinExistence type="predicted"/>
<gene>
    <name evidence="3" type="ORF">GSI_13674</name>
</gene>
<evidence type="ECO:0000259" key="2">
    <source>
        <dbReference type="Pfam" id="PF00248"/>
    </source>
</evidence>
<comment type="caution">
    <text evidence="3">The sequence shown here is derived from an EMBL/GenBank/DDBJ whole genome shotgun (WGS) entry which is preliminary data.</text>
</comment>
<dbReference type="OrthoDB" id="2310150at2759"/>
<dbReference type="Proteomes" id="UP000230002">
    <property type="component" value="Unassembled WGS sequence"/>
</dbReference>
<reference evidence="3 4" key="1">
    <citation type="journal article" date="2015" name="Sci. Rep.">
        <title>Chromosome-level genome map provides insights into diverse defense mechanisms in the medicinal fungus Ganoderma sinense.</title>
        <authorList>
            <person name="Zhu Y."/>
            <person name="Xu J."/>
            <person name="Sun C."/>
            <person name="Zhou S."/>
            <person name="Xu H."/>
            <person name="Nelson D.R."/>
            <person name="Qian J."/>
            <person name="Song J."/>
            <person name="Luo H."/>
            <person name="Xiang L."/>
            <person name="Li Y."/>
            <person name="Xu Z."/>
            <person name="Ji A."/>
            <person name="Wang L."/>
            <person name="Lu S."/>
            <person name="Hayward A."/>
            <person name="Sun W."/>
            <person name="Li X."/>
            <person name="Schwartz D.C."/>
            <person name="Wang Y."/>
            <person name="Chen S."/>
        </authorList>
    </citation>
    <scope>NUCLEOTIDE SEQUENCE [LARGE SCALE GENOMIC DNA]</scope>
    <source>
        <strain evidence="3 4">ZZ0214-1</strain>
    </source>
</reference>
<dbReference type="PANTHER" id="PTHR43364">
    <property type="entry name" value="NADH-SPECIFIC METHYLGLYOXAL REDUCTASE-RELATED"/>
    <property type="match status" value="1"/>
</dbReference>
<evidence type="ECO:0000313" key="3">
    <source>
        <dbReference type="EMBL" id="PIL23923.1"/>
    </source>
</evidence>
<dbReference type="STRING" id="1077348.A0A2G8RQY9"/>
<organism evidence="3 4">
    <name type="scientific">Ganoderma sinense ZZ0214-1</name>
    <dbReference type="NCBI Taxonomy" id="1077348"/>
    <lineage>
        <taxon>Eukaryota</taxon>
        <taxon>Fungi</taxon>
        <taxon>Dikarya</taxon>
        <taxon>Basidiomycota</taxon>
        <taxon>Agaricomycotina</taxon>
        <taxon>Agaricomycetes</taxon>
        <taxon>Polyporales</taxon>
        <taxon>Polyporaceae</taxon>
        <taxon>Ganoderma</taxon>
    </lineage>
</organism>
<dbReference type="InterPro" id="IPR036812">
    <property type="entry name" value="NAD(P)_OxRdtase_dom_sf"/>
</dbReference>
<protein>
    <recommendedName>
        <fullName evidence="2">NADP-dependent oxidoreductase domain-containing protein</fullName>
    </recommendedName>
</protein>
<sequence length="182" mass="20142">MTQTRIPLLFGTMTIGAPGKIGVRTSDLKEAQEIIDVFYKHGHKEIDTARIYAEGTTESGLSYSTRCPLAGNVARNLPDVLGSKLGAMYRARYLKHGYFDALNYLKPIAEKHQLRLTEIALRWVQHHSVLTPQDGVILGASSVAQLEQNLEDSEKGPLPKEVVKALDEARLIVGASAPTYWR</sequence>
<name>A0A2G8RQY9_9APHY</name>
<keyword evidence="1" id="KW-0560">Oxidoreductase</keyword>
<dbReference type="GO" id="GO:0016491">
    <property type="term" value="F:oxidoreductase activity"/>
    <property type="evidence" value="ECO:0007669"/>
    <property type="project" value="UniProtKB-KW"/>
</dbReference>
<dbReference type="AlphaFoldDB" id="A0A2G8RQY9"/>
<dbReference type="SUPFAM" id="SSF51430">
    <property type="entry name" value="NAD(P)-linked oxidoreductase"/>
    <property type="match status" value="2"/>
</dbReference>
<dbReference type="InterPro" id="IPR023210">
    <property type="entry name" value="NADP_OxRdtase_dom"/>
</dbReference>
<feature type="domain" description="NADP-dependent oxidoreductase" evidence="2">
    <location>
        <begin position="8"/>
        <end position="59"/>
    </location>
</feature>
<dbReference type="InterPro" id="IPR050523">
    <property type="entry name" value="AKR_Detox_Biosynth"/>
</dbReference>
<dbReference type="Pfam" id="PF00248">
    <property type="entry name" value="Aldo_ket_red"/>
    <property type="match status" value="2"/>
</dbReference>
<accession>A0A2G8RQY9</accession>
<evidence type="ECO:0000313" key="4">
    <source>
        <dbReference type="Proteomes" id="UP000230002"/>
    </source>
</evidence>
<dbReference type="PANTHER" id="PTHR43364:SF4">
    <property type="entry name" value="NAD(P)-LINKED OXIDOREDUCTASE SUPERFAMILY PROTEIN"/>
    <property type="match status" value="1"/>
</dbReference>
<dbReference type="Gene3D" id="3.20.20.100">
    <property type="entry name" value="NADP-dependent oxidoreductase domain"/>
    <property type="match status" value="2"/>
</dbReference>
<feature type="domain" description="NADP-dependent oxidoreductase" evidence="2">
    <location>
        <begin position="98"/>
        <end position="169"/>
    </location>
</feature>